<keyword evidence="6" id="KW-0239">DNA-directed DNA polymerase</keyword>
<keyword evidence="4" id="KW-0548">Nucleotidyltransferase</keyword>
<evidence type="ECO:0000313" key="11">
    <source>
        <dbReference type="Proteomes" id="UP000708208"/>
    </source>
</evidence>
<evidence type="ECO:0000256" key="3">
    <source>
        <dbReference type="ARBA" id="ARBA00022679"/>
    </source>
</evidence>
<reference evidence="10" key="1">
    <citation type="submission" date="2021-06" db="EMBL/GenBank/DDBJ databases">
        <authorList>
            <person name="Hodson N. C."/>
            <person name="Mongue J. A."/>
            <person name="Jaron S. K."/>
        </authorList>
    </citation>
    <scope>NUCLEOTIDE SEQUENCE</scope>
</reference>
<dbReference type="EMBL" id="CAJVCH010556431">
    <property type="protein sequence ID" value="CAG7830541.1"/>
    <property type="molecule type" value="Genomic_DNA"/>
</dbReference>
<dbReference type="AlphaFoldDB" id="A0A8J2LY73"/>
<dbReference type="Pfam" id="PF03175">
    <property type="entry name" value="DNA_pol_B_2"/>
    <property type="match status" value="1"/>
</dbReference>
<dbReference type="GO" id="GO:0006260">
    <property type="term" value="P:DNA replication"/>
    <property type="evidence" value="ECO:0007669"/>
    <property type="project" value="UniProtKB-KW"/>
</dbReference>
<name>A0A8J2LY73_9HEXA</name>
<dbReference type="GO" id="GO:0003887">
    <property type="term" value="F:DNA-directed DNA polymerase activity"/>
    <property type="evidence" value="ECO:0007669"/>
    <property type="project" value="UniProtKB-KW"/>
</dbReference>
<gene>
    <name evidence="10" type="ORF">AFUS01_LOCUS40339</name>
</gene>
<dbReference type="InterPro" id="IPR004868">
    <property type="entry name" value="DNA-dir_DNA_pol_B_mt/vir"/>
</dbReference>
<protein>
    <recommendedName>
        <fullName evidence="2">DNA-directed DNA polymerase</fullName>
        <ecNumber evidence="2">2.7.7.7</ecNumber>
    </recommendedName>
</protein>
<feature type="domain" description="DNA-directed DNA polymerase family B mitochondria/virus" evidence="9">
    <location>
        <begin position="331"/>
        <end position="475"/>
    </location>
</feature>
<accession>A0A8J2LY73</accession>
<organism evidence="10 11">
    <name type="scientific">Allacma fusca</name>
    <dbReference type="NCBI Taxonomy" id="39272"/>
    <lineage>
        <taxon>Eukaryota</taxon>
        <taxon>Metazoa</taxon>
        <taxon>Ecdysozoa</taxon>
        <taxon>Arthropoda</taxon>
        <taxon>Hexapoda</taxon>
        <taxon>Collembola</taxon>
        <taxon>Symphypleona</taxon>
        <taxon>Sminthuridae</taxon>
        <taxon>Allacma</taxon>
    </lineage>
</organism>
<evidence type="ECO:0000256" key="2">
    <source>
        <dbReference type="ARBA" id="ARBA00012417"/>
    </source>
</evidence>
<proteinExistence type="inferred from homology"/>
<keyword evidence="3" id="KW-0808">Transferase</keyword>
<comment type="catalytic activity">
    <reaction evidence="8">
        <text>DNA(n) + a 2'-deoxyribonucleoside 5'-triphosphate = DNA(n+1) + diphosphate</text>
        <dbReference type="Rhea" id="RHEA:22508"/>
        <dbReference type="Rhea" id="RHEA-COMP:17339"/>
        <dbReference type="Rhea" id="RHEA-COMP:17340"/>
        <dbReference type="ChEBI" id="CHEBI:33019"/>
        <dbReference type="ChEBI" id="CHEBI:61560"/>
        <dbReference type="ChEBI" id="CHEBI:173112"/>
        <dbReference type="EC" id="2.7.7.7"/>
    </reaction>
</comment>
<comment type="similarity">
    <text evidence="1">Belongs to the DNA polymerase type-B family.</text>
</comment>
<dbReference type="OrthoDB" id="414982at2759"/>
<evidence type="ECO:0000256" key="7">
    <source>
        <dbReference type="ARBA" id="ARBA00023125"/>
    </source>
</evidence>
<evidence type="ECO:0000256" key="1">
    <source>
        <dbReference type="ARBA" id="ARBA00005755"/>
    </source>
</evidence>
<evidence type="ECO:0000256" key="4">
    <source>
        <dbReference type="ARBA" id="ARBA00022695"/>
    </source>
</evidence>
<dbReference type="PANTHER" id="PTHR31511:SF12">
    <property type="entry name" value="RHO TERMINATION FACTOR N-TERMINAL DOMAIN-CONTAINING PROTEIN"/>
    <property type="match status" value="1"/>
</dbReference>
<dbReference type="GO" id="GO:0000166">
    <property type="term" value="F:nucleotide binding"/>
    <property type="evidence" value="ECO:0007669"/>
    <property type="project" value="InterPro"/>
</dbReference>
<dbReference type="GO" id="GO:0003677">
    <property type="term" value="F:DNA binding"/>
    <property type="evidence" value="ECO:0007669"/>
    <property type="project" value="UniProtKB-KW"/>
</dbReference>
<keyword evidence="11" id="KW-1185">Reference proteome</keyword>
<dbReference type="PANTHER" id="PTHR31511">
    <property type="entry name" value="PROTEIN CBG23764"/>
    <property type="match status" value="1"/>
</dbReference>
<evidence type="ECO:0000256" key="5">
    <source>
        <dbReference type="ARBA" id="ARBA00022705"/>
    </source>
</evidence>
<dbReference type="EC" id="2.7.7.7" evidence="2"/>
<evidence type="ECO:0000259" key="9">
    <source>
        <dbReference type="Pfam" id="PF03175"/>
    </source>
</evidence>
<keyword evidence="7" id="KW-0238">DNA-binding</keyword>
<sequence length="539" mass="62738">MKDDHKCGKVQVTETLPKEGDQIEFKRMEMSIPYPFVLYYDFECFSDPLNVNKGESTTLNYEYKAASYSLCLVYSGKSGPKVRAFEYYDGPKPIHHFYERIFYHSQNVLSEIRSTINFISPSAEEIDRHNRASNCEFCHQLFSTGNEMEVVDENKRGKPVVKCYHHNHQTGKYLHALCQGCNLKIKYKKELVCVAHNSSKFDVHFLLQHLDSPLFDSKDFCGGKRVKVRLIDSYQFLPGSLEKLASSLKKEKASSFKLLNQGLKFMFAYEQEDMNMDLLTEKLKYPYTYLSSANVLEPGHPIPPKETFYNDLSLEDVSDKDWSNVQQLISEFKIKDFREFTRIYTMTDTILLGIVFENFRKQCFETYKLDPTYVCTTSGYSWQCFLHFTKAKIQYIRDMEMLKMIKDGIRGGVSFCTQKINTANNERCPLGFDPEKERTHLLYFDLNSLYATALTDKYPSSNYEWTSQEELDSINWQTYEGEKGYILKVDLSYPDKVQDQTVDLPLAPEKCVILATDLSEEQRQDMRNLNIGDTFISKP</sequence>
<keyword evidence="5" id="KW-0235">DNA replication</keyword>
<evidence type="ECO:0000256" key="6">
    <source>
        <dbReference type="ARBA" id="ARBA00022932"/>
    </source>
</evidence>
<dbReference type="Proteomes" id="UP000708208">
    <property type="component" value="Unassembled WGS sequence"/>
</dbReference>
<evidence type="ECO:0000313" key="10">
    <source>
        <dbReference type="EMBL" id="CAG7830541.1"/>
    </source>
</evidence>
<evidence type="ECO:0000256" key="8">
    <source>
        <dbReference type="ARBA" id="ARBA00049244"/>
    </source>
</evidence>
<comment type="caution">
    <text evidence="10">The sequence shown here is derived from an EMBL/GenBank/DDBJ whole genome shotgun (WGS) entry which is preliminary data.</text>
</comment>